<dbReference type="EMBL" id="ACHG01000162">
    <property type="protein sequence ID" value="EEI65111.1"/>
    <property type="molecule type" value="Genomic_DNA"/>
</dbReference>
<evidence type="ECO:0000313" key="1">
    <source>
        <dbReference type="EMBL" id="EEI65111.1"/>
    </source>
</evidence>
<name>A0A8D9VU03_LIMRT</name>
<evidence type="ECO:0000313" key="2">
    <source>
        <dbReference type="Proteomes" id="UP000003419"/>
    </source>
</evidence>
<dbReference type="Proteomes" id="UP000003419">
    <property type="component" value="Unassembled WGS sequence"/>
</dbReference>
<accession>A0A8D9VU03</accession>
<comment type="caution">
    <text evidence="1">The sequence shown here is derived from an EMBL/GenBank/DDBJ whole genome shotgun (WGS) entry which is preliminary data.</text>
</comment>
<reference evidence="1 2" key="1">
    <citation type="submission" date="2009-01" db="EMBL/GenBank/DDBJ databases">
        <authorList>
            <person name="Qin X."/>
            <person name="Bachman B."/>
            <person name="Battles P."/>
            <person name="Bell A."/>
            <person name="Bess C."/>
            <person name="Bickham C."/>
            <person name="Chaboub L."/>
            <person name="Chen D."/>
            <person name="Coyle M."/>
            <person name="Deiros D.R."/>
            <person name="Dinh H."/>
            <person name="Forbes L."/>
            <person name="Fowler G."/>
            <person name="Francisco L."/>
            <person name="Fu Q."/>
            <person name="Gubbala S."/>
            <person name="Hale W."/>
            <person name="Han Y."/>
            <person name="Hemphill L."/>
            <person name="Highlander S.K."/>
            <person name="Hirani K."/>
            <person name="Hogues M."/>
            <person name="Jackson L."/>
            <person name="Jakkamsetti A."/>
            <person name="Javaid M."/>
            <person name="Jiang H."/>
            <person name="Korchina V."/>
            <person name="Kovar C."/>
            <person name="Lara F."/>
            <person name="Lee S."/>
            <person name="Mata R."/>
            <person name="Mathew T."/>
            <person name="Moen C."/>
            <person name="Morales K."/>
            <person name="Munidasa M."/>
            <person name="Nazareth L."/>
            <person name="Ngo R."/>
            <person name="Nguyen L."/>
            <person name="Okwuonu G."/>
            <person name="Ongeri F."/>
            <person name="Patil S."/>
            <person name="Petrosino J."/>
            <person name="Pham C."/>
            <person name="Pham P."/>
            <person name="Pu L.-L."/>
            <person name="Puazo M."/>
            <person name="Raj R."/>
            <person name="Reid J."/>
            <person name="Rouhana J."/>
            <person name="Saada N."/>
            <person name="Shang Y."/>
            <person name="Simmons D."/>
            <person name="Thornton R."/>
            <person name="Warren J."/>
            <person name="Weissenberger G."/>
            <person name="Zhang J."/>
            <person name="Zhang L."/>
            <person name="Zhou C."/>
            <person name="Zhu D."/>
            <person name="Muzny D."/>
            <person name="Worley K."/>
            <person name="Gibbs R."/>
        </authorList>
    </citation>
    <scope>NUCLEOTIDE SEQUENCE [LARGE SCALE GENOMIC DNA]</scope>
    <source>
        <strain evidence="1 2">CF48-3A</strain>
    </source>
</reference>
<proteinExistence type="predicted"/>
<organism evidence="1 2">
    <name type="scientific">Limosilactobacillus reuteri CF48-3A</name>
    <dbReference type="NCBI Taxonomy" id="525341"/>
    <lineage>
        <taxon>Bacteria</taxon>
        <taxon>Bacillati</taxon>
        <taxon>Bacillota</taxon>
        <taxon>Bacilli</taxon>
        <taxon>Lactobacillales</taxon>
        <taxon>Lactobacillaceae</taxon>
        <taxon>Limosilactobacillus</taxon>
    </lineage>
</organism>
<gene>
    <name evidence="1" type="ORF">HMPREF0534_1565</name>
</gene>
<sequence>MRGAYFMKLLATIDKHILAYWNTTPDERLWAYLASLPVAVLVFDAVAQIIK</sequence>
<dbReference type="AlphaFoldDB" id="A0A8D9VU03"/>
<protein>
    <submittedName>
        <fullName evidence="1">Uncharacterized protein</fullName>
    </submittedName>
</protein>